<evidence type="ECO:0000313" key="13">
    <source>
        <dbReference type="EMBL" id="BAP58845.1"/>
    </source>
</evidence>
<proteinExistence type="inferred from homology"/>
<dbReference type="PANTHER" id="PTHR42780:SF1">
    <property type="entry name" value="ISOLEUCINE--TRNA LIGASE, CYTOPLASMIC"/>
    <property type="match status" value="1"/>
</dbReference>
<dbReference type="InterPro" id="IPR014729">
    <property type="entry name" value="Rossmann-like_a/b/a_fold"/>
</dbReference>
<sequence length="1046" mass="124526">MKNSVKKDHDKFLFSEIEKKILKFWENDKIFEKSLKKNQTKKVYSFYDGPPFATGLPHYGHLVASIIKDIIPRYFTMKGYYVSRRWGWDCHGLPIEHEIDKSLGMSANEVVKKIGITAYNNKCRNIVQKYTKNWKKTITRIGRWVDFENDYRTMEPWYMESVWWVFKSLWNKKLIYQGKKVVPFSTALSTVLSNFEASSNYKNVEDNSIFVLFKIINEDTYFSVWTTTPWTLFSNVALCVNKSICYVKIKDNKNNICFWIALNCIKNILSHNDYKIIDQCFGKDLVGKTYEPIFNYFSSLKKEGGFVVVGDNFVSIKNGTGIVHLAPAFGEDDYRVIFSKKLIKNIPCPIDDYGCFTKEIIDFYGLYVKDSEKKIINILKEKKLLYKHEKIVHSYPFCPRSDTPIIYRIIPSWYIKVQSIRENLIKNNKTVNWVPKHLRDGRMGKWLENAKDWAISRNRYWGTPLPIWINNLNKKIICIGSRAELKKYSGILLDDLHREYTDKVTFKIPNEKGIYYRISEVFDCWFESGSMPYAQSHYPFSEKKTFFKHFPANFIAEGLDQTRGWFYTLQVISHCLFQKSAFKNVIVNGIVNAEDGKKMSKRLKNYADPELVIEKYGADALRLYLISSNLVRAEEQKFSETGVRELVRRMLLPWMNAFKFFLVYAKIDKWTMKKKTTFITNNIFDQWIISRLQTLKININRSMKKYFLYNVISHLLKYIEELTNWYIRLNRQRFWISGYHEDKDYAYKTLFYCLSEFNKIIAPFTPFFADYCYIEMRKFFYNKINTVQSVHLCFYPKCLKKLIMPDLEKSVEFFKNIIFLGRQQRNEVNIKNKIPLKKLIILHKDKKVLNNIKLLEQYIKSELNVKEIEYHFNEEEHVELYAQPNFYRLGKILGKNLKKYQKYIQKLNQLQLHEFQNSGEIHLYGKKFKKNDISIFRRSKKNSKFLSNSKISIYLDCDLTEELIGEGLVREVISNIQKTRKKMNLSIEKRINVFYSASEKLKKWLMNHQDFLKQETLTQELISSNEEENMTKHHIGNEWIKFKIKH</sequence>
<dbReference type="PANTHER" id="PTHR42780">
    <property type="entry name" value="SOLEUCYL-TRNA SYNTHETASE"/>
    <property type="match status" value="1"/>
</dbReference>
<dbReference type="HAMAP" id="MF_02003">
    <property type="entry name" value="Ile_tRNA_synth_type2"/>
    <property type="match status" value="1"/>
</dbReference>
<dbReference type="Gene3D" id="3.40.50.620">
    <property type="entry name" value="HUPs"/>
    <property type="match status" value="2"/>
</dbReference>
<feature type="short sequence motif" description="'HIGH' region" evidence="10">
    <location>
        <begin position="51"/>
        <end position="61"/>
    </location>
</feature>
<reference evidence="14" key="1">
    <citation type="submission" date="2013-11" db="EMBL/GenBank/DDBJ databases">
        <title>Symbiont-containing voluminous jelly as an extraordinary maternal gift for overwintering insect nymphs.</title>
        <authorList>
            <person name="Kaiwa N."/>
            <person name="Hosokawa T."/>
            <person name="Nikoh N."/>
            <person name="Meng X.Y."/>
            <person name="Tanahashi M."/>
            <person name="Moriyama M."/>
            <person name="Maeda T."/>
            <person name="Yamaguchi K."/>
            <person name="Shigenobu S."/>
            <person name="Ito M."/>
            <person name="Fukatsu T."/>
        </authorList>
    </citation>
    <scope>NUCLEOTIDE SEQUENCE [LARGE SCALE GENOMIC DNA]</scope>
    <source>
        <strain evidence="14">UwTKB</strain>
    </source>
</reference>
<dbReference type="GO" id="GO:0002161">
    <property type="term" value="F:aminoacyl-tRNA deacylase activity"/>
    <property type="evidence" value="ECO:0007669"/>
    <property type="project" value="InterPro"/>
</dbReference>
<dbReference type="CDD" id="cd07961">
    <property type="entry name" value="Anticodon_Ia_Ile_ABEc"/>
    <property type="match status" value="1"/>
</dbReference>
<keyword evidence="5 10" id="KW-0067">ATP-binding</keyword>
<dbReference type="InterPro" id="IPR009080">
    <property type="entry name" value="tRNAsynth_Ia_anticodon-bd"/>
</dbReference>
<dbReference type="HOGENOM" id="CLU_001493_1_1_6"/>
<dbReference type="Pfam" id="PF00133">
    <property type="entry name" value="tRNA-synt_1"/>
    <property type="match status" value="1"/>
</dbReference>
<keyword evidence="10" id="KW-0862">Zinc</keyword>
<dbReference type="SUPFAM" id="SSF50677">
    <property type="entry name" value="ValRS/IleRS/LeuRS editing domain"/>
    <property type="match status" value="1"/>
</dbReference>
<dbReference type="EMBL" id="AP014521">
    <property type="protein sequence ID" value="BAP58845.1"/>
    <property type="molecule type" value="Genomic_DNA"/>
</dbReference>
<dbReference type="InterPro" id="IPR001412">
    <property type="entry name" value="aa-tRNA-synth_I_CS"/>
</dbReference>
<feature type="domain" description="Methionyl/Valyl/Leucyl/Isoleucyl-tRNA synthetase anticodon-binding" evidence="12">
    <location>
        <begin position="685"/>
        <end position="839"/>
    </location>
</feature>
<keyword evidence="3 10" id="KW-0436">Ligase</keyword>
<evidence type="ECO:0000256" key="2">
    <source>
        <dbReference type="ARBA" id="ARBA00022490"/>
    </source>
</evidence>
<gene>
    <name evidence="10 13" type="primary">ileS</name>
    <name evidence="13" type="ORF">TGUWTKB_6210</name>
</gene>
<dbReference type="Gene3D" id="1.10.730.10">
    <property type="entry name" value="Isoleucyl-tRNA Synthetase, Domain 1"/>
    <property type="match status" value="1"/>
</dbReference>
<comment type="catalytic activity">
    <reaction evidence="9 10">
        <text>tRNA(Ile) + L-isoleucine + ATP = L-isoleucyl-tRNA(Ile) + AMP + diphosphate</text>
        <dbReference type="Rhea" id="RHEA:11060"/>
        <dbReference type="Rhea" id="RHEA-COMP:9666"/>
        <dbReference type="Rhea" id="RHEA-COMP:9695"/>
        <dbReference type="ChEBI" id="CHEBI:30616"/>
        <dbReference type="ChEBI" id="CHEBI:33019"/>
        <dbReference type="ChEBI" id="CHEBI:58045"/>
        <dbReference type="ChEBI" id="CHEBI:78442"/>
        <dbReference type="ChEBI" id="CHEBI:78528"/>
        <dbReference type="ChEBI" id="CHEBI:456215"/>
        <dbReference type="EC" id="6.1.1.5"/>
    </reaction>
</comment>
<dbReference type="KEGG" id="sbw:TGUWTKB_6210"/>
<dbReference type="Pfam" id="PF19302">
    <property type="entry name" value="DUF5915"/>
    <property type="match status" value="1"/>
</dbReference>
<evidence type="ECO:0000256" key="5">
    <source>
        <dbReference type="ARBA" id="ARBA00022840"/>
    </source>
</evidence>
<dbReference type="InterPro" id="IPR033709">
    <property type="entry name" value="Anticodon_Ile_ABEc"/>
</dbReference>
<dbReference type="FunFam" id="3.40.50.620:FF:000023">
    <property type="entry name" value="Isoleucyl-tRNA synthetase,cytoplasmic"/>
    <property type="match status" value="1"/>
</dbReference>
<evidence type="ECO:0000313" key="14">
    <source>
        <dbReference type="Proteomes" id="UP000031627"/>
    </source>
</evidence>
<comment type="similarity">
    <text evidence="1 10">Belongs to the class-I aminoacyl-tRNA synthetase family. IleS type 2 subfamily.</text>
</comment>
<dbReference type="InterPro" id="IPR002301">
    <property type="entry name" value="Ile-tRNA-ligase"/>
</dbReference>
<evidence type="ECO:0000256" key="8">
    <source>
        <dbReference type="ARBA" id="ARBA00025217"/>
    </source>
</evidence>
<dbReference type="InterPro" id="IPR023586">
    <property type="entry name" value="Ile-tRNA-ligase_type2"/>
</dbReference>
<feature type="binding site" evidence="10">
    <location>
        <position position="601"/>
    </location>
    <ligand>
        <name>ATP</name>
        <dbReference type="ChEBI" id="CHEBI:30616"/>
    </ligand>
</feature>
<protein>
    <recommendedName>
        <fullName evidence="10">Isoleucine--tRNA ligase</fullName>
        <ecNumber evidence="10">6.1.1.5</ecNumber>
    </recommendedName>
    <alternativeName>
        <fullName evidence="10">Isoleucyl-tRNA synthetase</fullName>
        <shortName evidence="10">IleRS</shortName>
    </alternativeName>
</protein>
<evidence type="ECO:0000256" key="1">
    <source>
        <dbReference type="ARBA" id="ARBA00007078"/>
    </source>
</evidence>
<dbReference type="SUPFAM" id="SSF47323">
    <property type="entry name" value="Anticodon-binding domain of a subclass of class I aminoacyl-tRNA synthetases"/>
    <property type="match status" value="2"/>
</dbReference>
<keyword evidence="4 10" id="KW-0547">Nucleotide-binding</keyword>
<dbReference type="InterPro" id="IPR009008">
    <property type="entry name" value="Val/Leu/Ile-tRNA-synth_edit"/>
</dbReference>
<dbReference type="GO" id="GO:0006428">
    <property type="term" value="P:isoleucyl-tRNA aminoacylation"/>
    <property type="evidence" value="ECO:0007669"/>
    <property type="project" value="UniProtKB-UniRule"/>
</dbReference>
<dbReference type="OrthoDB" id="9810365at2"/>
<name>A0A090ASI9_9ENTR</name>
<reference evidence="13 14" key="2">
    <citation type="journal article" date="2014" name="Curr. Biol.">
        <title>Symbiont-Supplemented Maternal Investment Underpinning Host's Ecological Adaptation.</title>
        <authorList>
            <person name="Kaiwa N."/>
            <person name="Hosokawa T."/>
            <person name="Nikoh N."/>
            <person name="Tanahashi M."/>
            <person name="Moriyama M."/>
            <person name="Meng X.Y."/>
            <person name="Maeda T."/>
            <person name="Yamaguchi K."/>
            <person name="Shigenobu S."/>
            <person name="Ito M."/>
            <person name="Fukatsu T."/>
        </authorList>
    </citation>
    <scope>NUCLEOTIDE SEQUENCE [LARGE SCALE GENOMIC DNA]</scope>
    <source>
        <strain evidence="13 14">UwTKB</strain>
    </source>
</reference>
<dbReference type="GO" id="GO:0004822">
    <property type="term" value="F:isoleucine-tRNA ligase activity"/>
    <property type="evidence" value="ECO:0007669"/>
    <property type="project" value="UniProtKB-UniRule"/>
</dbReference>
<feature type="domain" description="Aminoacyl-tRNA synthetase class Ia" evidence="11">
    <location>
        <begin position="20"/>
        <end position="635"/>
    </location>
</feature>
<evidence type="ECO:0000259" key="12">
    <source>
        <dbReference type="Pfam" id="PF08264"/>
    </source>
</evidence>
<comment type="subcellular location">
    <subcellularLocation>
        <location evidence="10">Cytoplasm</location>
    </subcellularLocation>
</comment>
<accession>A0A090ASI9</accession>
<dbReference type="GO" id="GO:0005737">
    <property type="term" value="C:cytoplasm"/>
    <property type="evidence" value="ECO:0007669"/>
    <property type="project" value="UniProtKB-SubCell"/>
</dbReference>
<comment type="function">
    <text evidence="8 10">Catalyzes the attachment of isoleucine to tRNA(Ile). As IleRS can inadvertently accommodate and process structurally similar amino acids such as valine, to avoid such errors it has two additional distinct tRNA(Ile)-dependent editing activities. One activity is designated as 'pretransfer' editing and involves the hydrolysis of activated Val-AMP. The other activity is designated 'posttransfer' editing and involves deacylation of mischarged Val-tRNA(Ile).</text>
</comment>
<keyword evidence="2 10" id="KW-0963">Cytoplasm</keyword>
<dbReference type="GO" id="GO:0008270">
    <property type="term" value="F:zinc ion binding"/>
    <property type="evidence" value="ECO:0007669"/>
    <property type="project" value="UniProtKB-UniRule"/>
</dbReference>
<keyword evidence="6 10" id="KW-0648">Protein biosynthesis</keyword>
<evidence type="ECO:0000259" key="11">
    <source>
        <dbReference type="Pfam" id="PF00133"/>
    </source>
</evidence>
<dbReference type="Proteomes" id="UP000031627">
    <property type="component" value="Chromosome"/>
</dbReference>
<feature type="short sequence motif" description="'KMSKS' region" evidence="10">
    <location>
        <begin position="598"/>
        <end position="602"/>
    </location>
</feature>
<dbReference type="Pfam" id="PF08264">
    <property type="entry name" value="Anticodon_1"/>
    <property type="match status" value="1"/>
</dbReference>
<dbReference type="EC" id="6.1.1.5" evidence="10"/>
<organism evidence="13 14">
    <name type="scientific">Candidatus Tachikawaea gelatinosa</name>
    <dbReference type="NCBI Taxonomy" id="1410383"/>
    <lineage>
        <taxon>Bacteria</taxon>
        <taxon>Pseudomonadati</taxon>
        <taxon>Pseudomonadota</taxon>
        <taxon>Gammaproteobacteria</taxon>
        <taxon>Enterobacterales</taxon>
        <taxon>Enterobacteriaceae</taxon>
        <taxon>Candidatus Tachikawaea</taxon>
    </lineage>
</organism>
<comment type="subunit">
    <text evidence="10">Monomer.</text>
</comment>
<dbReference type="STRING" id="1410383.TGUWTKB_6210"/>
<dbReference type="InterPro" id="IPR013155">
    <property type="entry name" value="M/V/L/I-tRNA-synth_anticd-bd"/>
</dbReference>
<dbReference type="NCBIfam" id="TIGR00392">
    <property type="entry name" value="ileS"/>
    <property type="match status" value="1"/>
</dbReference>
<dbReference type="PRINTS" id="PR00984">
    <property type="entry name" value="TRNASYNTHILE"/>
</dbReference>
<comment type="domain">
    <text evidence="10">IleRS has two distinct active sites: one for aminoacylation and one for editing. The misactivated valine is translocated from the active site to the editing site, which sterically excludes the correctly activated isoleucine. The single editing site contains two valyl binding pockets, one specific for each substrate (Val-AMP or Val-tRNA(Ile)).</text>
</comment>
<keyword evidence="14" id="KW-1185">Reference proteome</keyword>
<evidence type="ECO:0000256" key="9">
    <source>
        <dbReference type="ARBA" id="ARBA00048359"/>
    </source>
</evidence>
<dbReference type="InterPro" id="IPR002300">
    <property type="entry name" value="aa-tRNA-synth_Ia"/>
</dbReference>
<comment type="cofactor">
    <cofactor evidence="10">
        <name>Zn(2+)</name>
        <dbReference type="ChEBI" id="CHEBI:29105"/>
    </cofactor>
</comment>
<dbReference type="SUPFAM" id="SSF52374">
    <property type="entry name" value="Nucleotidylyl transferase"/>
    <property type="match status" value="1"/>
</dbReference>
<keyword evidence="7 10" id="KW-0030">Aminoacyl-tRNA synthetase</keyword>
<evidence type="ECO:0000256" key="7">
    <source>
        <dbReference type="ARBA" id="ARBA00023146"/>
    </source>
</evidence>
<dbReference type="AlphaFoldDB" id="A0A090ASI9"/>
<evidence type="ECO:0000256" key="4">
    <source>
        <dbReference type="ARBA" id="ARBA00022741"/>
    </source>
</evidence>
<evidence type="ECO:0000256" key="6">
    <source>
        <dbReference type="ARBA" id="ARBA00022917"/>
    </source>
</evidence>
<dbReference type="PROSITE" id="PS00178">
    <property type="entry name" value="AA_TRNA_LIGASE_I"/>
    <property type="match status" value="1"/>
</dbReference>
<dbReference type="FunFam" id="3.40.50.620:FF:000133">
    <property type="entry name" value="Isoleucyl-tRNA synthetase, cytoplasmic"/>
    <property type="match status" value="1"/>
</dbReference>
<dbReference type="CDD" id="cd00818">
    <property type="entry name" value="IleRS_core"/>
    <property type="match status" value="1"/>
</dbReference>
<keyword evidence="10" id="KW-0479">Metal-binding</keyword>
<evidence type="ECO:0000256" key="3">
    <source>
        <dbReference type="ARBA" id="ARBA00022598"/>
    </source>
</evidence>
<dbReference type="GO" id="GO:0005524">
    <property type="term" value="F:ATP binding"/>
    <property type="evidence" value="ECO:0007669"/>
    <property type="project" value="UniProtKB-UniRule"/>
</dbReference>
<evidence type="ECO:0000256" key="10">
    <source>
        <dbReference type="HAMAP-Rule" id="MF_02003"/>
    </source>
</evidence>
<dbReference type="GO" id="GO:0000049">
    <property type="term" value="F:tRNA binding"/>
    <property type="evidence" value="ECO:0007669"/>
    <property type="project" value="InterPro"/>
</dbReference>
<dbReference type="RefSeq" id="WP_041063437.1">
    <property type="nucleotide sequence ID" value="NZ_AP014521.1"/>
</dbReference>